<dbReference type="InterPro" id="IPR024399">
    <property type="entry name" value="DUF2628"/>
</dbReference>
<evidence type="ECO:0000313" key="2">
    <source>
        <dbReference type="EMBL" id="MDQ0437436.1"/>
    </source>
</evidence>
<gene>
    <name evidence="2" type="ORF">QO014_001821</name>
</gene>
<keyword evidence="3" id="KW-1185">Reference proteome</keyword>
<evidence type="ECO:0000313" key="3">
    <source>
        <dbReference type="Proteomes" id="UP001241603"/>
    </source>
</evidence>
<sequence>MAVYKVYAPPAPPTGGAASPEHFVFVRESFSWAAFLIPLPWMLYRRLWIVLAFYCLAAVAMALLAGSELAPVSMALGVLTPFVLGFEGNALRGWSLDRRGYTLEGVAEGRRRDDAEIRFFTRWVGGHAAAPQQPTPGPAARTLPITTLRETPTGIVGLFPTAGTQT</sequence>
<dbReference type="EMBL" id="JAUSVO010000002">
    <property type="protein sequence ID" value="MDQ0437436.1"/>
    <property type="molecule type" value="Genomic_DNA"/>
</dbReference>
<name>A0ABU0H552_9HYPH</name>
<protein>
    <recommendedName>
        <fullName evidence="4">DUF2628 domain-containing protein</fullName>
    </recommendedName>
</protein>
<dbReference type="RefSeq" id="WP_266348358.1">
    <property type="nucleotide sequence ID" value="NZ_JAPKNG010000002.1"/>
</dbReference>
<comment type="caution">
    <text evidence="2">The sequence shown here is derived from an EMBL/GenBank/DDBJ whole genome shotgun (WGS) entry which is preliminary data.</text>
</comment>
<accession>A0ABU0H552</accession>
<reference evidence="2 3" key="1">
    <citation type="submission" date="2023-07" db="EMBL/GenBank/DDBJ databases">
        <title>Genomic Encyclopedia of Type Strains, Phase IV (KMG-IV): sequencing the most valuable type-strain genomes for metagenomic binning, comparative biology and taxonomic classification.</title>
        <authorList>
            <person name="Goeker M."/>
        </authorList>
    </citation>
    <scope>NUCLEOTIDE SEQUENCE [LARGE SCALE GENOMIC DNA]</scope>
    <source>
        <strain evidence="2 3">B6-8</strain>
    </source>
</reference>
<feature type="transmembrane region" description="Helical" evidence="1">
    <location>
        <begin position="72"/>
        <end position="91"/>
    </location>
</feature>
<feature type="transmembrane region" description="Helical" evidence="1">
    <location>
        <begin position="47"/>
        <end position="66"/>
    </location>
</feature>
<dbReference type="Pfam" id="PF10947">
    <property type="entry name" value="DUF2628"/>
    <property type="match status" value="1"/>
</dbReference>
<organism evidence="2 3">
    <name type="scientific">Kaistia dalseonensis</name>
    <dbReference type="NCBI Taxonomy" id="410840"/>
    <lineage>
        <taxon>Bacteria</taxon>
        <taxon>Pseudomonadati</taxon>
        <taxon>Pseudomonadota</taxon>
        <taxon>Alphaproteobacteria</taxon>
        <taxon>Hyphomicrobiales</taxon>
        <taxon>Kaistiaceae</taxon>
        <taxon>Kaistia</taxon>
    </lineage>
</organism>
<proteinExistence type="predicted"/>
<evidence type="ECO:0000256" key="1">
    <source>
        <dbReference type="SAM" id="Phobius"/>
    </source>
</evidence>
<evidence type="ECO:0008006" key="4">
    <source>
        <dbReference type="Google" id="ProtNLM"/>
    </source>
</evidence>
<keyword evidence="1" id="KW-1133">Transmembrane helix</keyword>
<keyword evidence="1" id="KW-0472">Membrane</keyword>
<keyword evidence="1" id="KW-0812">Transmembrane</keyword>
<dbReference type="Proteomes" id="UP001241603">
    <property type="component" value="Unassembled WGS sequence"/>
</dbReference>